<evidence type="ECO:0000256" key="1">
    <source>
        <dbReference type="SAM" id="MobiDB-lite"/>
    </source>
</evidence>
<feature type="region of interest" description="Disordered" evidence="1">
    <location>
        <begin position="454"/>
        <end position="516"/>
    </location>
</feature>
<dbReference type="EMBL" id="ABEU02000004">
    <property type="protein sequence ID" value="PNR55193.1"/>
    <property type="molecule type" value="Genomic_DNA"/>
</dbReference>
<dbReference type="PaxDb" id="3218-PP1S284_13V6.1"/>
<name>A0A2K1KN39_PHYPA</name>
<dbReference type="Gramene" id="Pp3c4_11980V3.1">
    <property type="protein sequence ID" value="Pp3c4_11980V3.1"/>
    <property type="gene ID" value="Pp3c4_11980"/>
</dbReference>
<keyword evidence="4" id="KW-1185">Reference proteome</keyword>
<feature type="compositionally biased region" description="Basic and acidic residues" evidence="1">
    <location>
        <begin position="487"/>
        <end position="502"/>
    </location>
</feature>
<reference evidence="3" key="3">
    <citation type="submission" date="2020-12" db="UniProtKB">
        <authorList>
            <consortium name="EnsemblPlants"/>
        </authorList>
    </citation>
    <scope>IDENTIFICATION</scope>
</reference>
<feature type="compositionally biased region" description="Basic and acidic residues" evidence="1">
    <location>
        <begin position="39"/>
        <end position="51"/>
    </location>
</feature>
<evidence type="ECO:0000313" key="2">
    <source>
        <dbReference type="EMBL" id="PNR55193.1"/>
    </source>
</evidence>
<organism evidence="2">
    <name type="scientific">Physcomitrium patens</name>
    <name type="common">Spreading-leaved earth moss</name>
    <name type="synonym">Physcomitrella patens</name>
    <dbReference type="NCBI Taxonomy" id="3218"/>
    <lineage>
        <taxon>Eukaryota</taxon>
        <taxon>Viridiplantae</taxon>
        <taxon>Streptophyta</taxon>
        <taxon>Embryophyta</taxon>
        <taxon>Bryophyta</taxon>
        <taxon>Bryophytina</taxon>
        <taxon>Bryopsida</taxon>
        <taxon>Funariidae</taxon>
        <taxon>Funariales</taxon>
        <taxon>Funariaceae</taxon>
        <taxon>Physcomitrium</taxon>
    </lineage>
</organism>
<sequence>MDQVEDVKRPASSSRDSPSEDARSQARELLLGDSTALQCHDDSSDEGEPHEPKVVQFNLKSTLMGVHISDDDAQVFFSRQPSISSMISDKFPTSGSVSLKWEAESGTLEEMAKIYSALSIAPPSGSRDHIGWLDAQTSGTNSDHPQPSSTLLQLNTEGKRVPSGLLYPCSTPEGNQNSCLLNAAHFTFDNNVLTPDLPGVSGSNNFAERMFKNLVGESRLHRKILRSGSNSSSKIGSRSVSFNIGGDLRQSPVSTLDCPTSPSNSERSFRGKSKEKSLRRRNDEKNTSATPVPESQFAHYLIVGDASADSDGLEGPSEVAWLEPSPCHPDLIEAYSNQGKKKPTYERWSSSSRTWNISLVQKPLKTVSTMVSRGHQKGSHRSKDGLTPISLTSSYDGSSSISSRKVKKGSRSDLNSGRSWFGSSRGSSMWACSGRLQMEVAVEPDLLEPDMEQAKKVRNTQQQHAQAKTDEDEFPFDNPIASSFVFHEADKSRTPPKTDETTVQKSAMSTDSESEDLQLSDHFQDLEDGSISDSETSHSFSLDSEVQISVLDQPPQWVPTRKIDYVKEVVDSIGLSNRALSGLSSKALSGFLEISRSGRYGDDMHRGQNLDTAQHSQSLDVRLRIFKSEKSWRRFMLSPCLPFLHKSHKHVPRIQQVPVAVSSRRLQPVNSFTARLGRVTENPTLSGQSHSK</sequence>
<proteinExistence type="predicted"/>
<dbReference type="EnsemblPlants" id="Pp3c4_11980V3.3">
    <property type="protein sequence ID" value="Pp3c4_11980V3.3"/>
    <property type="gene ID" value="Pp3c4_11980"/>
</dbReference>
<reference evidence="2 4" key="1">
    <citation type="journal article" date="2008" name="Science">
        <title>The Physcomitrella genome reveals evolutionary insights into the conquest of land by plants.</title>
        <authorList>
            <person name="Rensing S."/>
            <person name="Lang D."/>
            <person name="Zimmer A."/>
            <person name="Terry A."/>
            <person name="Salamov A."/>
            <person name="Shapiro H."/>
            <person name="Nishiyama T."/>
            <person name="Perroud P.-F."/>
            <person name="Lindquist E."/>
            <person name="Kamisugi Y."/>
            <person name="Tanahashi T."/>
            <person name="Sakakibara K."/>
            <person name="Fujita T."/>
            <person name="Oishi K."/>
            <person name="Shin-I T."/>
            <person name="Kuroki Y."/>
            <person name="Toyoda A."/>
            <person name="Suzuki Y."/>
            <person name="Hashimoto A."/>
            <person name="Yamaguchi K."/>
            <person name="Sugano A."/>
            <person name="Kohara Y."/>
            <person name="Fujiyama A."/>
            <person name="Anterola A."/>
            <person name="Aoki S."/>
            <person name="Ashton N."/>
            <person name="Barbazuk W.B."/>
            <person name="Barker E."/>
            <person name="Bennetzen J."/>
            <person name="Bezanilla M."/>
            <person name="Blankenship R."/>
            <person name="Cho S.H."/>
            <person name="Dutcher S."/>
            <person name="Estelle M."/>
            <person name="Fawcett J.A."/>
            <person name="Gundlach H."/>
            <person name="Hanada K."/>
            <person name="Heyl A."/>
            <person name="Hicks K.A."/>
            <person name="Hugh J."/>
            <person name="Lohr M."/>
            <person name="Mayer K."/>
            <person name="Melkozernov A."/>
            <person name="Murata T."/>
            <person name="Nelson D."/>
            <person name="Pils B."/>
            <person name="Prigge M."/>
            <person name="Reiss B."/>
            <person name="Renner T."/>
            <person name="Rombauts S."/>
            <person name="Rushton P."/>
            <person name="Sanderfoot A."/>
            <person name="Schween G."/>
            <person name="Shiu S.-H."/>
            <person name="Stueber K."/>
            <person name="Theodoulou F.L."/>
            <person name="Tu H."/>
            <person name="Van de Peer Y."/>
            <person name="Verrier P.J."/>
            <person name="Waters E."/>
            <person name="Wood A."/>
            <person name="Yang L."/>
            <person name="Cove D."/>
            <person name="Cuming A."/>
            <person name="Hasebe M."/>
            <person name="Lucas S."/>
            <person name="Mishler D.B."/>
            <person name="Reski R."/>
            <person name="Grigoriev I."/>
            <person name="Quatrano R.S."/>
            <person name="Boore J.L."/>
        </authorList>
    </citation>
    <scope>NUCLEOTIDE SEQUENCE [LARGE SCALE GENOMIC DNA]</scope>
    <source>
        <strain evidence="3 4">cv. Gransden 2004</strain>
    </source>
</reference>
<feature type="compositionally biased region" description="Low complexity" evidence="1">
    <location>
        <begin position="390"/>
        <end position="403"/>
    </location>
</feature>
<dbReference type="EnsemblPlants" id="Pp3c4_11980V3.1">
    <property type="protein sequence ID" value="Pp3c4_11980V3.1"/>
    <property type="gene ID" value="Pp3c4_11980"/>
</dbReference>
<dbReference type="KEGG" id="ppp:112281155"/>
<protein>
    <submittedName>
        <fullName evidence="2 3">Uncharacterized protein</fullName>
    </submittedName>
</protein>
<dbReference type="RefSeq" id="XP_024373138.1">
    <property type="nucleotide sequence ID" value="XM_024517370.2"/>
</dbReference>
<feature type="compositionally biased region" description="Basic and acidic residues" evidence="1">
    <location>
        <begin position="17"/>
        <end position="26"/>
    </location>
</feature>
<feature type="region of interest" description="Disordered" evidence="1">
    <location>
        <begin position="226"/>
        <end position="293"/>
    </location>
</feature>
<feature type="compositionally biased region" description="Low complexity" evidence="1">
    <location>
        <begin position="416"/>
        <end position="426"/>
    </location>
</feature>
<feature type="region of interest" description="Disordered" evidence="1">
    <location>
        <begin position="369"/>
        <end position="426"/>
    </location>
</feature>
<dbReference type="AlphaFoldDB" id="A0A2K1KN39"/>
<reference evidence="2 4" key="2">
    <citation type="journal article" date="2018" name="Plant J.">
        <title>The Physcomitrella patens chromosome-scale assembly reveals moss genome structure and evolution.</title>
        <authorList>
            <person name="Lang D."/>
            <person name="Ullrich K.K."/>
            <person name="Murat F."/>
            <person name="Fuchs J."/>
            <person name="Jenkins J."/>
            <person name="Haas F.B."/>
            <person name="Piednoel M."/>
            <person name="Gundlach H."/>
            <person name="Van Bel M."/>
            <person name="Meyberg R."/>
            <person name="Vives C."/>
            <person name="Morata J."/>
            <person name="Symeonidi A."/>
            <person name="Hiss M."/>
            <person name="Muchero W."/>
            <person name="Kamisugi Y."/>
            <person name="Saleh O."/>
            <person name="Blanc G."/>
            <person name="Decker E.L."/>
            <person name="van Gessel N."/>
            <person name="Grimwood J."/>
            <person name="Hayes R.D."/>
            <person name="Graham S.W."/>
            <person name="Gunter L.E."/>
            <person name="McDaniel S.F."/>
            <person name="Hoernstein S.N.W."/>
            <person name="Larsson A."/>
            <person name="Li F.W."/>
            <person name="Perroud P.F."/>
            <person name="Phillips J."/>
            <person name="Ranjan P."/>
            <person name="Rokshar D.S."/>
            <person name="Rothfels C.J."/>
            <person name="Schneider L."/>
            <person name="Shu S."/>
            <person name="Stevenson D.W."/>
            <person name="Thummler F."/>
            <person name="Tillich M."/>
            <person name="Villarreal Aguilar J.C."/>
            <person name="Widiez T."/>
            <person name="Wong G.K."/>
            <person name="Wymore A."/>
            <person name="Zhang Y."/>
            <person name="Zimmer A.D."/>
            <person name="Quatrano R.S."/>
            <person name="Mayer K.F.X."/>
            <person name="Goodstein D."/>
            <person name="Casacuberta J.M."/>
            <person name="Vandepoele K."/>
            <person name="Reski R."/>
            <person name="Cuming A.C."/>
            <person name="Tuskan G.A."/>
            <person name="Maumus F."/>
            <person name="Salse J."/>
            <person name="Schmutz J."/>
            <person name="Rensing S.A."/>
        </authorList>
    </citation>
    <scope>NUCLEOTIDE SEQUENCE [LARGE SCALE GENOMIC DNA]</scope>
    <source>
        <strain evidence="3 4">cv. Gransden 2004</strain>
    </source>
</reference>
<feature type="compositionally biased region" description="Low complexity" evidence="1">
    <location>
        <begin position="226"/>
        <end position="241"/>
    </location>
</feature>
<dbReference type="OrthoDB" id="10449211at2759"/>
<dbReference type="Gramene" id="Pp3c4_11980V3.3">
    <property type="protein sequence ID" value="Pp3c4_11980V3.3"/>
    <property type="gene ID" value="Pp3c4_11980"/>
</dbReference>
<feature type="region of interest" description="Disordered" evidence="1">
    <location>
        <begin position="1"/>
        <end position="51"/>
    </location>
</feature>
<accession>A0A2K1KN39</accession>
<feature type="compositionally biased region" description="Polar residues" evidence="1">
    <location>
        <begin position="251"/>
        <end position="266"/>
    </location>
</feature>
<dbReference type="GeneID" id="112281155"/>
<gene>
    <name evidence="3" type="primary">LOC112281155</name>
    <name evidence="2" type="ORF">PHYPA_006088</name>
</gene>
<feature type="compositionally biased region" description="Basic and acidic residues" evidence="1">
    <location>
        <begin position="267"/>
        <end position="286"/>
    </location>
</feature>
<evidence type="ECO:0000313" key="4">
    <source>
        <dbReference type="Proteomes" id="UP000006727"/>
    </source>
</evidence>
<dbReference type="Proteomes" id="UP000006727">
    <property type="component" value="Chromosome 4"/>
</dbReference>
<evidence type="ECO:0000313" key="3">
    <source>
        <dbReference type="EnsemblPlants" id="Pp3c4_11980V3.1"/>
    </source>
</evidence>